<dbReference type="FunFam" id="3.50.50.60:FF:000021">
    <property type="entry name" value="Ubiquinone biosynthesis monooxygenase COQ6"/>
    <property type="match status" value="1"/>
</dbReference>
<protein>
    <recommendedName>
        <fullName evidence="11">Ubiquinone biosynthesis monooxygenase COQ6, mitochondrial</fullName>
        <ecNumber evidence="11">1.14.15.45</ecNumber>
    </recommendedName>
    <alternativeName>
        <fullName evidence="11">2-methoxy-6-polyprenolphenol 4-hydroxylase</fullName>
        <ecNumber evidence="11">1.14.15.46</ecNumber>
    </alternativeName>
</protein>
<comment type="similarity">
    <text evidence="2 11">Belongs to the UbiH/COQ6 family.</text>
</comment>
<dbReference type="HAMAP" id="MF_03193">
    <property type="entry name" value="COQ6_monooxygenase"/>
    <property type="match status" value="1"/>
</dbReference>
<dbReference type="STRING" id="4955.A0A1G4MGY1"/>
<dbReference type="EC" id="1.14.15.45" evidence="11"/>
<dbReference type="InterPro" id="IPR051205">
    <property type="entry name" value="UbiH/COQ6_monooxygenase"/>
</dbReference>
<dbReference type="InterPro" id="IPR002938">
    <property type="entry name" value="FAD-bd"/>
</dbReference>
<keyword evidence="8 11" id="KW-0503">Monooxygenase</keyword>
<evidence type="ECO:0000256" key="1">
    <source>
        <dbReference type="ARBA" id="ARBA00001974"/>
    </source>
</evidence>
<evidence type="ECO:0000256" key="8">
    <source>
        <dbReference type="ARBA" id="ARBA00023033"/>
    </source>
</evidence>
<dbReference type="InterPro" id="IPR036188">
    <property type="entry name" value="FAD/NAD-bd_sf"/>
</dbReference>
<comment type="catalytic activity">
    <reaction evidence="11">
        <text>a 2-methoxy-6-(all-trans-polyprenyl)phenol + 2 reduced [2Fe-2S]-[ferredoxin] + O2 + 2 H(+) = a 2-methoxy-6-(all-trans-polyprenyl)benzene-1,4-diol + 2 oxidized [2Fe-2S]-[ferredoxin] + H2O</text>
        <dbReference type="Rhea" id="RHEA:81183"/>
        <dbReference type="Rhea" id="RHEA-COMP:9551"/>
        <dbReference type="Rhea" id="RHEA-COMP:10000"/>
        <dbReference type="Rhea" id="RHEA-COMP:10001"/>
        <dbReference type="Rhea" id="RHEA-COMP:10858"/>
        <dbReference type="ChEBI" id="CHEBI:15377"/>
        <dbReference type="ChEBI" id="CHEBI:15378"/>
        <dbReference type="ChEBI" id="CHEBI:15379"/>
        <dbReference type="ChEBI" id="CHEBI:33737"/>
        <dbReference type="ChEBI" id="CHEBI:33738"/>
        <dbReference type="ChEBI" id="CHEBI:62731"/>
        <dbReference type="ChEBI" id="CHEBI:84166"/>
        <dbReference type="EC" id="1.14.15.46"/>
    </reaction>
</comment>
<dbReference type="PROSITE" id="PS01304">
    <property type="entry name" value="UBIH"/>
    <property type="match status" value="1"/>
</dbReference>
<dbReference type="NCBIfam" id="TIGR01989">
    <property type="entry name" value="COQ6"/>
    <property type="match status" value="1"/>
</dbReference>
<evidence type="ECO:0000313" key="13">
    <source>
        <dbReference type="EMBL" id="SCW03091.1"/>
    </source>
</evidence>
<dbReference type="InterPro" id="IPR010971">
    <property type="entry name" value="UbiH/COQ6"/>
</dbReference>
<evidence type="ECO:0000259" key="12">
    <source>
        <dbReference type="Pfam" id="PF01494"/>
    </source>
</evidence>
<proteinExistence type="inferred from homology"/>
<keyword evidence="4 11" id="KW-0831">Ubiquinone biosynthesis</keyword>
<evidence type="ECO:0000313" key="14">
    <source>
        <dbReference type="Proteomes" id="UP000190831"/>
    </source>
</evidence>
<comment type="subunit">
    <text evidence="11">Component of a multi-subunit COQ enzyme complex, composed of at least COQ3, COQ4, COQ5, COQ6, COQ7 and COQ9.</text>
</comment>
<evidence type="ECO:0000256" key="2">
    <source>
        <dbReference type="ARBA" id="ARBA00005349"/>
    </source>
</evidence>
<dbReference type="EC" id="1.14.15.46" evidence="11"/>
<keyword evidence="9 11" id="KW-0496">Mitochondrion</keyword>
<evidence type="ECO:0000256" key="7">
    <source>
        <dbReference type="ARBA" id="ARBA00023002"/>
    </source>
</evidence>
<dbReference type="EMBL" id="LT598486">
    <property type="protein sequence ID" value="SCW03091.1"/>
    <property type="molecule type" value="Genomic_DNA"/>
</dbReference>
<reference evidence="13 14" key="1">
    <citation type="submission" date="2016-03" db="EMBL/GenBank/DDBJ databases">
        <authorList>
            <person name="Devillers H."/>
        </authorList>
    </citation>
    <scope>NUCLEOTIDE SEQUENCE [LARGE SCALE GENOMIC DNA]</scope>
    <source>
        <strain evidence="13">CBS 6772</strain>
    </source>
</reference>
<evidence type="ECO:0000256" key="5">
    <source>
        <dbReference type="ARBA" id="ARBA00022792"/>
    </source>
</evidence>
<keyword evidence="7 11" id="KW-0560">Oxidoreductase</keyword>
<dbReference type="FunFam" id="3.50.50.60:FF:000239">
    <property type="entry name" value="Ubiquinone biosynthesis monooxygenase COQ6, mitochondrial"/>
    <property type="match status" value="1"/>
</dbReference>
<keyword evidence="5 11" id="KW-0999">Mitochondrion inner membrane</keyword>
<dbReference type="UniPathway" id="UPA00232"/>
<name>A0A1G4MGY1_LACFM</name>
<evidence type="ECO:0000256" key="10">
    <source>
        <dbReference type="ARBA" id="ARBA00023136"/>
    </source>
</evidence>
<dbReference type="GO" id="GO:0031314">
    <property type="term" value="C:extrinsic component of mitochondrial inner membrane"/>
    <property type="evidence" value="ECO:0007669"/>
    <property type="project" value="UniProtKB-UniRule"/>
</dbReference>
<evidence type="ECO:0000256" key="11">
    <source>
        <dbReference type="HAMAP-Rule" id="MF_03193"/>
    </source>
</evidence>
<dbReference type="InterPro" id="IPR000689">
    <property type="entry name" value="UbQ_mOase_COQ6"/>
</dbReference>
<dbReference type="GO" id="GO:0071949">
    <property type="term" value="F:FAD binding"/>
    <property type="evidence" value="ECO:0007669"/>
    <property type="project" value="InterPro"/>
</dbReference>
<dbReference type="InterPro" id="IPR018168">
    <property type="entry name" value="Ubi_Hdrlase_CS"/>
</dbReference>
<keyword evidence="6 11" id="KW-0274">FAD</keyword>
<evidence type="ECO:0000256" key="4">
    <source>
        <dbReference type="ARBA" id="ARBA00022688"/>
    </source>
</evidence>
<dbReference type="Pfam" id="PF01494">
    <property type="entry name" value="FAD_binding_3"/>
    <property type="match status" value="1"/>
</dbReference>
<dbReference type="PRINTS" id="PR00420">
    <property type="entry name" value="RNGMNOXGNASE"/>
</dbReference>
<keyword evidence="3 11" id="KW-0285">Flavoprotein</keyword>
<dbReference type="OMA" id="VKQMQVW"/>
<feature type="domain" description="FAD-binding" evidence="12">
    <location>
        <begin position="345"/>
        <end position="403"/>
    </location>
</feature>
<dbReference type="PANTHER" id="PTHR43876:SF7">
    <property type="entry name" value="UBIQUINONE BIOSYNTHESIS MONOOXYGENASE COQ6, MITOCHONDRIAL"/>
    <property type="match status" value="1"/>
</dbReference>
<dbReference type="NCBIfam" id="TIGR01988">
    <property type="entry name" value="Ubi-OHases"/>
    <property type="match status" value="1"/>
</dbReference>
<keyword evidence="14" id="KW-1185">Reference proteome</keyword>
<dbReference type="SUPFAM" id="SSF51905">
    <property type="entry name" value="FAD/NAD(P)-binding domain"/>
    <property type="match status" value="1"/>
</dbReference>
<dbReference type="Gene3D" id="3.50.50.60">
    <property type="entry name" value="FAD/NAD(P)-binding domain"/>
    <property type="match status" value="2"/>
</dbReference>
<dbReference type="OrthoDB" id="683240at2759"/>
<gene>
    <name evidence="11" type="primary">COQ6</name>
    <name evidence="13" type="ORF">LAFE_0G02740G</name>
</gene>
<dbReference type="AlphaFoldDB" id="A0A1G4MGY1"/>
<dbReference type="GO" id="GO:0120538">
    <property type="term" value="F:2-methoxy-6-polyprenolphenol 4-hydroxylase activity"/>
    <property type="evidence" value="ECO:0007669"/>
    <property type="project" value="UniProtKB-EC"/>
</dbReference>
<comment type="function">
    <text evidence="11">FAD-dependent monooxygenase required for two non-consecutive steps during ubiquinone biosynthesis. Required for the C5-ring hydroxylation during ubiquinone biosynthesis by catalyzing the hydroxylation of 4-hydroxy-3-(all-trans-polyprenyl)benzoic acid to 3,4-dihydroxy-5-(all-trans-polyprenyl)benzoic acid. Also acts downstream of coq4, for the C1-hydroxylation during ubiquinone biosynthesis by catalyzing the hydroxylation of 2-methoxy-6-(all-trans-polyprenyl)phenol to 2-methoxy-6-(all-trans-polyprenyl)benzene-1,4-diol. The electrons required for the hydroxylation reaction are funneled indirectly to coq6 from NADPH via a ferredoxin/ferredoxin reductase system.</text>
</comment>
<comment type="cofactor">
    <cofactor evidence="1 11">
        <name>FAD</name>
        <dbReference type="ChEBI" id="CHEBI:57692"/>
    </cofactor>
</comment>
<evidence type="ECO:0000256" key="3">
    <source>
        <dbReference type="ARBA" id="ARBA00022630"/>
    </source>
</evidence>
<dbReference type="GO" id="GO:0016712">
    <property type="term" value="F:oxidoreductase activity, acting on paired donors, with incorporation or reduction of molecular oxygen, reduced flavin or flavoprotein as one donor, and incorporation of one atom of oxygen"/>
    <property type="evidence" value="ECO:0007669"/>
    <property type="project" value="UniProtKB-UniRule"/>
</dbReference>
<dbReference type="PANTHER" id="PTHR43876">
    <property type="entry name" value="UBIQUINONE BIOSYNTHESIS MONOOXYGENASE COQ6, MITOCHONDRIAL"/>
    <property type="match status" value="1"/>
</dbReference>
<organism evidence="13 14">
    <name type="scientific">Lachancea fermentati</name>
    <name type="common">Zygosaccharomyces fermentati</name>
    <dbReference type="NCBI Taxonomy" id="4955"/>
    <lineage>
        <taxon>Eukaryota</taxon>
        <taxon>Fungi</taxon>
        <taxon>Dikarya</taxon>
        <taxon>Ascomycota</taxon>
        <taxon>Saccharomycotina</taxon>
        <taxon>Saccharomycetes</taxon>
        <taxon>Saccharomycetales</taxon>
        <taxon>Saccharomycetaceae</taxon>
        <taxon>Lachancea</taxon>
    </lineage>
</organism>
<accession>A0A1G4MGY1</accession>
<dbReference type="GO" id="GO:0106364">
    <property type="term" value="F:4-hydroxy-3-all-trans-polyprenylbenzoate oxygenase activity"/>
    <property type="evidence" value="ECO:0007669"/>
    <property type="project" value="UniProtKB-EC"/>
</dbReference>
<comment type="subcellular location">
    <subcellularLocation>
        <location evidence="11">Mitochondrion inner membrane</location>
        <topology evidence="11">Peripheral membrane protein</topology>
        <orientation evidence="11">Matrix side</orientation>
    </subcellularLocation>
</comment>
<evidence type="ECO:0000256" key="9">
    <source>
        <dbReference type="ARBA" id="ARBA00023128"/>
    </source>
</evidence>
<keyword evidence="10 11" id="KW-0472">Membrane</keyword>
<sequence length="479" mass="52825">MPLRLISLAVVRASRPFVRTLKTAATPKLTDVLIIGGGPAGLTLAAAIKTSPYLSGLSTTLVDASDLTNKVASFYKSPPTHFTNRVISLTPQSKKFLEQTVGVRLMEDRIQPFDGIYVTDGCSNGTLEMERESMGYMVEISNIQSSALNRIEELKPSNLEIIDQTKVVSIEHSETDNLNSWPIVHLSNGDSYKTRLLVGCDGFNSPVRKFSNIESRGWLYNRFGVVATMKLEYAPFKIRGWQRFLPTGPIAHLPMPGDSATLVWSTTEPLSRLLVSLDSKQFTMLVNAAFVLEDADMQYYYKELEKGTITTEELFKDISFRTEQVYSQLDSESMIDEIYPPTVSSVEDASRARFPLKLSHADSYVAERIALVGDAAHTTHPLAGQGLNMGQGDVESLLRALENASNRGLDIGSLLALEPYWADRFPTNNMLLGVVDKLHKLYSTDFGPVVAMRTLGLNVVNNLGPLKEMMMGKVSGPSS</sequence>
<dbReference type="Proteomes" id="UP000190831">
    <property type="component" value="Chromosome G"/>
</dbReference>
<evidence type="ECO:0000256" key="6">
    <source>
        <dbReference type="ARBA" id="ARBA00022827"/>
    </source>
</evidence>
<comment type="pathway">
    <text evidence="11">Cofactor biosynthesis; ubiquinone biosynthesis.</text>
</comment>
<comment type="catalytic activity">
    <reaction evidence="11">
        <text>a 4-hydroxy-3-(all-trans-polyprenyl)benzoate + 2 reduced [2Fe-2S]-[ferredoxin] + O2 + 2 H(+) = a 3,4-dihydroxy-5-(all-trans-polyprenyl)benzoate + 2 oxidized [2Fe-2S]-[ferredoxin] + H2O</text>
        <dbReference type="Rhea" id="RHEA:81195"/>
        <dbReference type="Rhea" id="RHEA-COMP:9514"/>
        <dbReference type="Rhea" id="RHEA-COMP:10000"/>
        <dbReference type="Rhea" id="RHEA-COMP:10001"/>
        <dbReference type="Rhea" id="RHEA-COMP:10930"/>
        <dbReference type="ChEBI" id="CHEBI:15377"/>
        <dbReference type="ChEBI" id="CHEBI:15378"/>
        <dbReference type="ChEBI" id="CHEBI:15379"/>
        <dbReference type="ChEBI" id="CHEBI:33737"/>
        <dbReference type="ChEBI" id="CHEBI:33738"/>
        <dbReference type="ChEBI" id="CHEBI:64694"/>
        <dbReference type="ChEBI" id="CHEBI:78396"/>
        <dbReference type="EC" id="1.14.15.45"/>
    </reaction>
</comment>